<evidence type="ECO:0000313" key="1">
    <source>
        <dbReference type="EMBL" id="KAJ0098461.1"/>
    </source>
</evidence>
<accession>A0ACC1BHY5</accession>
<dbReference type="Proteomes" id="UP001164250">
    <property type="component" value="Chromosome 4"/>
</dbReference>
<comment type="caution">
    <text evidence="1">The sequence shown here is derived from an EMBL/GenBank/DDBJ whole genome shotgun (WGS) entry which is preliminary data.</text>
</comment>
<organism evidence="1 2">
    <name type="scientific">Pistacia atlantica</name>
    <dbReference type="NCBI Taxonomy" id="434234"/>
    <lineage>
        <taxon>Eukaryota</taxon>
        <taxon>Viridiplantae</taxon>
        <taxon>Streptophyta</taxon>
        <taxon>Embryophyta</taxon>
        <taxon>Tracheophyta</taxon>
        <taxon>Spermatophyta</taxon>
        <taxon>Magnoliopsida</taxon>
        <taxon>eudicotyledons</taxon>
        <taxon>Gunneridae</taxon>
        <taxon>Pentapetalae</taxon>
        <taxon>rosids</taxon>
        <taxon>malvids</taxon>
        <taxon>Sapindales</taxon>
        <taxon>Anacardiaceae</taxon>
        <taxon>Pistacia</taxon>
    </lineage>
</organism>
<keyword evidence="2" id="KW-1185">Reference proteome</keyword>
<gene>
    <name evidence="1" type="ORF">Patl1_19833</name>
</gene>
<name>A0ACC1BHY5_9ROSI</name>
<evidence type="ECO:0000313" key="2">
    <source>
        <dbReference type="Proteomes" id="UP001164250"/>
    </source>
</evidence>
<reference evidence="2" key="1">
    <citation type="journal article" date="2023" name="G3 (Bethesda)">
        <title>Genome assembly and association tests identify interacting loci associated with vigor, precocity, and sex in interspecific pistachio rootstocks.</title>
        <authorList>
            <person name="Palmer W."/>
            <person name="Jacygrad E."/>
            <person name="Sagayaradj S."/>
            <person name="Cavanaugh K."/>
            <person name="Han R."/>
            <person name="Bertier L."/>
            <person name="Beede B."/>
            <person name="Kafkas S."/>
            <person name="Golino D."/>
            <person name="Preece J."/>
            <person name="Michelmore R."/>
        </authorList>
    </citation>
    <scope>NUCLEOTIDE SEQUENCE [LARGE SCALE GENOMIC DNA]</scope>
</reference>
<dbReference type="EMBL" id="CM047900">
    <property type="protein sequence ID" value="KAJ0098461.1"/>
    <property type="molecule type" value="Genomic_DNA"/>
</dbReference>
<proteinExistence type="predicted"/>
<sequence length="240" mass="27347">MVETVATLSRCVTMYILIVKQVDMEKEIVFALSQVAYGACLFLGYWGYFLLSRAFRTSELFPFRELSGENGVSSFRRKFICYICQDQYCLLRISWEGLIFMAFGPSYSYSLIRLLYGQNWSDGEASLALKYYCLYIIVLAMNGTSEAFLHAVATEDQIKRSNDSLLVFSVIYIITNVLLIQSAGAVGLILANSINMSLRIIYSAVFIKHYFQDSFLVFLPPLLAFRLGDSVVFRCNYSPF</sequence>
<protein>
    <submittedName>
        <fullName evidence="1">Uncharacterized protein</fullName>
    </submittedName>
</protein>